<sequence>MVERLGSAVLELSTDDKKFTKGVKGAKTAAGKLDKNLGKAE</sequence>
<comment type="caution">
    <text evidence="1">The sequence shown here is derived from an EMBL/GenBank/DDBJ whole genome shotgun (WGS) entry which is preliminary data.</text>
</comment>
<proteinExistence type="predicted"/>
<feature type="non-terminal residue" evidence="1">
    <location>
        <position position="41"/>
    </location>
</feature>
<protein>
    <submittedName>
        <fullName evidence="1">Uncharacterized protein</fullName>
    </submittedName>
</protein>
<dbReference type="AlphaFoldDB" id="A0A0F9NTT8"/>
<gene>
    <name evidence="1" type="ORF">LCGC14_1296280</name>
</gene>
<dbReference type="EMBL" id="LAZR01007520">
    <property type="protein sequence ID" value="KKM84737.1"/>
    <property type="molecule type" value="Genomic_DNA"/>
</dbReference>
<reference evidence="1" key="1">
    <citation type="journal article" date="2015" name="Nature">
        <title>Complex archaea that bridge the gap between prokaryotes and eukaryotes.</title>
        <authorList>
            <person name="Spang A."/>
            <person name="Saw J.H."/>
            <person name="Jorgensen S.L."/>
            <person name="Zaremba-Niedzwiedzka K."/>
            <person name="Martijn J."/>
            <person name="Lind A.E."/>
            <person name="van Eijk R."/>
            <person name="Schleper C."/>
            <person name="Guy L."/>
            <person name="Ettema T.J."/>
        </authorList>
    </citation>
    <scope>NUCLEOTIDE SEQUENCE</scope>
</reference>
<evidence type="ECO:0000313" key="1">
    <source>
        <dbReference type="EMBL" id="KKM84737.1"/>
    </source>
</evidence>
<accession>A0A0F9NTT8</accession>
<organism evidence="1">
    <name type="scientific">marine sediment metagenome</name>
    <dbReference type="NCBI Taxonomy" id="412755"/>
    <lineage>
        <taxon>unclassified sequences</taxon>
        <taxon>metagenomes</taxon>
        <taxon>ecological metagenomes</taxon>
    </lineage>
</organism>
<name>A0A0F9NTT8_9ZZZZ</name>